<accession>A0A6J5NTN2</accession>
<organism evidence="1">
    <name type="scientific">uncultured Caudovirales phage</name>
    <dbReference type="NCBI Taxonomy" id="2100421"/>
    <lineage>
        <taxon>Viruses</taxon>
        <taxon>Duplodnaviria</taxon>
        <taxon>Heunggongvirae</taxon>
        <taxon>Uroviricota</taxon>
        <taxon>Caudoviricetes</taxon>
        <taxon>Peduoviridae</taxon>
        <taxon>Maltschvirus</taxon>
        <taxon>Maltschvirus maltsch</taxon>
    </lineage>
</organism>
<gene>
    <name evidence="1" type="ORF">UFOVP707_11</name>
</gene>
<protein>
    <submittedName>
        <fullName evidence="1">Uncharacterized protein</fullName>
    </submittedName>
</protein>
<evidence type="ECO:0000313" key="1">
    <source>
        <dbReference type="EMBL" id="CAB4158544.1"/>
    </source>
</evidence>
<sequence length="86" mass="9694">MDKTERTILRAFIQARDVRAKALDLKTSSRRYKDMTEAVLQGVIQLAVNTNLMTLERAAQIHFLVACDRLDILLAKASEPEEVAHA</sequence>
<name>A0A6J5NTN2_9CAUD</name>
<proteinExistence type="predicted"/>
<reference evidence="1" key="1">
    <citation type="submission" date="2020-04" db="EMBL/GenBank/DDBJ databases">
        <authorList>
            <person name="Chiriac C."/>
            <person name="Salcher M."/>
            <person name="Ghai R."/>
            <person name="Kavagutti S V."/>
        </authorList>
    </citation>
    <scope>NUCLEOTIDE SEQUENCE</scope>
</reference>
<dbReference type="EMBL" id="LR796684">
    <property type="protein sequence ID" value="CAB4158544.1"/>
    <property type="molecule type" value="Genomic_DNA"/>
</dbReference>